<dbReference type="Proteomes" id="UP000825935">
    <property type="component" value="Chromosome 9"/>
</dbReference>
<dbReference type="EMBL" id="CM035414">
    <property type="protein sequence ID" value="KAH7428656.1"/>
    <property type="molecule type" value="Genomic_DNA"/>
</dbReference>
<proteinExistence type="inferred from homology"/>
<dbReference type="GO" id="GO:0008234">
    <property type="term" value="F:cysteine-type peptidase activity"/>
    <property type="evidence" value="ECO:0007669"/>
    <property type="project" value="UniProtKB-KW"/>
</dbReference>
<accession>A0A8T2U435</accession>
<dbReference type="Gene3D" id="3.30.310.130">
    <property type="entry name" value="Ubiquitin-related"/>
    <property type="match status" value="1"/>
</dbReference>
<dbReference type="PANTHER" id="PTHR46915:SF2">
    <property type="entry name" value="UBIQUITIN-LIKE PROTEASE 4"/>
    <property type="match status" value="1"/>
</dbReference>
<organism evidence="6 7">
    <name type="scientific">Ceratopteris richardii</name>
    <name type="common">Triangle waterfern</name>
    <dbReference type="NCBI Taxonomy" id="49495"/>
    <lineage>
        <taxon>Eukaryota</taxon>
        <taxon>Viridiplantae</taxon>
        <taxon>Streptophyta</taxon>
        <taxon>Embryophyta</taxon>
        <taxon>Tracheophyta</taxon>
        <taxon>Polypodiopsida</taxon>
        <taxon>Polypodiidae</taxon>
        <taxon>Polypodiales</taxon>
        <taxon>Pteridineae</taxon>
        <taxon>Pteridaceae</taxon>
        <taxon>Parkerioideae</taxon>
        <taxon>Ceratopteris</taxon>
    </lineage>
</organism>
<name>A0A8T2U435_CERRI</name>
<sequence>METDTPDLEIVRPDLNQDCTSSYPPSPPRVEKVNVRCLTIFELEEAVKRFRGHVNKISMKDNNAKLRQCLQEYENELARRQSITQSGNYSPQVILVEGHTPKNTSIAKGNIAVFDLEAEPFTPLQQLPRSSPEKSCLTVVLDCEMEEEFSPAHLQGKKVNKIEDLERSPHRFSDEICSACGENMDYERNGSGEYFYCSGCKKGPISSLAAGVMQTSETKNDVRAFTGRTRNTGSSKRSLQAIGDTFDTALELSDDEELKEIPFGESSSNNRNFIKKKCLRNASKELSNVKFLYPSSSDPEAVEIRCSDLDHLAPSEFLNDTIIDFYLKYMQIDLFKGKDGLDRFHFFSCFFYKKLTSSRAQGKDWLEKLRKWTKGTNIFKKLYLFIPIHDSCHWSLVIVCFPTEVPLILHLDSMSLTAGHSSQAIFNALKSYLIAEKRYLRQDGGMEETNVDPSKAITRRKQVPLQDNEWDCGLFMLYYIQKFVDEIDVKGLDKMFGREWFKPIEASELRGAILNILESMFIKEAA</sequence>
<dbReference type="InterPro" id="IPR003653">
    <property type="entry name" value="Peptidase_C48_C"/>
</dbReference>
<keyword evidence="3" id="KW-0378">Hydrolase</keyword>
<evidence type="ECO:0000256" key="4">
    <source>
        <dbReference type="ARBA" id="ARBA00022807"/>
    </source>
</evidence>
<comment type="similarity">
    <text evidence="1">Belongs to the peptidase C48 family.</text>
</comment>
<dbReference type="AlphaFoldDB" id="A0A8T2U435"/>
<protein>
    <recommendedName>
        <fullName evidence="5">Ubiquitin-like protease family profile domain-containing protein</fullName>
    </recommendedName>
</protein>
<keyword evidence="2" id="KW-0645">Protease</keyword>
<dbReference type="Gene3D" id="1.10.418.20">
    <property type="match status" value="1"/>
</dbReference>
<dbReference type="OrthoDB" id="442460at2759"/>
<evidence type="ECO:0000259" key="5">
    <source>
        <dbReference type="PROSITE" id="PS50600"/>
    </source>
</evidence>
<gene>
    <name evidence="6" type="ORF">KP509_09G010500</name>
</gene>
<feature type="domain" description="Ubiquitin-like protease family profile" evidence="5">
    <location>
        <begin position="302"/>
        <end position="483"/>
    </location>
</feature>
<evidence type="ECO:0000256" key="1">
    <source>
        <dbReference type="ARBA" id="ARBA00005234"/>
    </source>
</evidence>
<reference evidence="6" key="1">
    <citation type="submission" date="2021-08" db="EMBL/GenBank/DDBJ databases">
        <title>WGS assembly of Ceratopteris richardii.</title>
        <authorList>
            <person name="Marchant D.B."/>
            <person name="Chen G."/>
            <person name="Jenkins J."/>
            <person name="Shu S."/>
            <person name="Leebens-Mack J."/>
            <person name="Grimwood J."/>
            <person name="Schmutz J."/>
            <person name="Soltis P."/>
            <person name="Soltis D."/>
            <person name="Chen Z.-H."/>
        </authorList>
    </citation>
    <scope>NUCLEOTIDE SEQUENCE</scope>
    <source>
        <strain evidence="6">Whitten #5841</strain>
        <tissue evidence="6">Leaf</tissue>
    </source>
</reference>
<evidence type="ECO:0000256" key="3">
    <source>
        <dbReference type="ARBA" id="ARBA00022801"/>
    </source>
</evidence>
<dbReference type="SUPFAM" id="SSF54001">
    <property type="entry name" value="Cysteine proteinases"/>
    <property type="match status" value="1"/>
</dbReference>
<dbReference type="Pfam" id="PF02902">
    <property type="entry name" value="Peptidase_C48"/>
    <property type="match status" value="1"/>
</dbReference>
<dbReference type="PROSITE" id="PS50600">
    <property type="entry name" value="ULP_PROTEASE"/>
    <property type="match status" value="1"/>
</dbReference>
<evidence type="ECO:0000313" key="7">
    <source>
        <dbReference type="Proteomes" id="UP000825935"/>
    </source>
</evidence>
<evidence type="ECO:0000313" key="6">
    <source>
        <dbReference type="EMBL" id="KAH7428656.1"/>
    </source>
</evidence>
<keyword evidence="4" id="KW-0788">Thiol protease</keyword>
<dbReference type="PANTHER" id="PTHR46915">
    <property type="entry name" value="UBIQUITIN-LIKE PROTEASE 4-RELATED"/>
    <property type="match status" value="1"/>
</dbReference>
<evidence type="ECO:0000256" key="2">
    <source>
        <dbReference type="ARBA" id="ARBA00022670"/>
    </source>
</evidence>
<keyword evidence="7" id="KW-1185">Reference proteome</keyword>
<comment type="caution">
    <text evidence="6">The sequence shown here is derived from an EMBL/GenBank/DDBJ whole genome shotgun (WGS) entry which is preliminary data.</text>
</comment>
<dbReference type="InterPro" id="IPR038765">
    <property type="entry name" value="Papain-like_cys_pep_sf"/>
</dbReference>
<dbReference type="GO" id="GO:0016926">
    <property type="term" value="P:protein desumoylation"/>
    <property type="evidence" value="ECO:0007669"/>
    <property type="project" value="UniProtKB-ARBA"/>
</dbReference>
<dbReference type="GO" id="GO:0006508">
    <property type="term" value="P:proteolysis"/>
    <property type="evidence" value="ECO:0007669"/>
    <property type="project" value="UniProtKB-KW"/>
</dbReference>